<name>A0A2H3JB89_WOLCO</name>
<dbReference type="Proteomes" id="UP000218811">
    <property type="component" value="Unassembled WGS sequence"/>
</dbReference>
<gene>
    <name evidence="1" type="ORF">WOLCODRAFT_86636</name>
</gene>
<keyword evidence="2" id="KW-1185">Reference proteome</keyword>
<dbReference type="EMBL" id="KB467831">
    <property type="protein sequence ID" value="PCH33217.1"/>
    <property type="molecule type" value="Genomic_DNA"/>
</dbReference>
<accession>A0A2H3JB89</accession>
<organism evidence="1 2">
    <name type="scientific">Wolfiporia cocos (strain MD-104)</name>
    <name type="common">Brown rot fungus</name>
    <dbReference type="NCBI Taxonomy" id="742152"/>
    <lineage>
        <taxon>Eukaryota</taxon>
        <taxon>Fungi</taxon>
        <taxon>Dikarya</taxon>
        <taxon>Basidiomycota</taxon>
        <taxon>Agaricomycotina</taxon>
        <taxon>Agaricomycetes</taxon>
        <taxon>Polyporales</taxon>
        <taxon>Phaeolaceae</taxon>
        <taxon>Wolfiporia</taxon>
    </lineage>
</organism>
<evidence type="ECO:0000313" key="1">
    <source>
        <dbReference type="EMBL" id="PCH33217.1"/>
    </source>
</evidence>
<proteinExistence type="predicted"/>
<dbReference type="STRING" id="742152.A0A2H3JB89"/>
<dbReference type="AlphaFoldDB" id="A0A2H3JB89"/>
<protein>
    <submittedName>
        <fullName evidence="1">Uncharacterized protein</fullName>
    </submittedName>
</protein>
<reference evidence="1 2" key="1">
    <citation type="journal article" date="2012" name="Science">
        <title>The Paleozoic origin of enzymatic lignin decomposition reconstructed from 31 fungal genomes.</title>
        <authorList>
            <person name="Floudas D."/>
            <person name="Binder M."/>
            <person name="Riley R."/>
            <person name="Barry K."/>
            <person name="Blanchette R.A."/>
            <person name="Henrissat B."/>
            <person name="Martinez A.T."/>
            <person name="Otillar R."/>
            <person name="Spatafora J.W."/>
            <person name="Yadav J.S."/>
            <person name="Aerts A."/>
            <person name="Benoit I."/>
            <person name="Boyd A."/>
            <person name="Carlson A."/>
            <person name="Copeland A."/>
            <person name="Coutinho P.M."/>
            <person name="de Vries R.P."/>
            <person name="Ferreira P."/>
            <person name="Findley K."/>
            <person name="Foster B."/>
            <person name="Gaskell J."/>
            <person name="Glotzer D."/>
            <person name="Gorecki P."/>
            <person name="Heitman J."/>
            <person name="Hesse C."/>
            <person name="Hori C."/>
            <person name="Igarashi K."/>
            <person name="Jurgens J.A."/>
            <person name="Kallen N."/>
            <person name="Kersten P."/>
            <person name="Kohler A."/>
            <person name="Kuees U."/>
            <person name="Kumar T.K.A."/>
            <person name="Kuo A."/>
            <person name="LaButti K."/>
            <person name="Larrondo L.F."/>
            <person name="Lindquist E."/>
            <person name="Ling A."/>
            <person name="Lombard V."/>
            <person name="Lucas S."/>
            <person name="Lundell T."/>
            <person name="Martin R."/>
            <person name="McLaughlin D.J."/>
            <person name="Morgenstern I."/>
            <person name="Morin E."/>
            <person name="Murat C."/>
            <person name="Nagy L.G."/>
            <person name="Nolan M."/>
            <person name="Ohm R.A."/>
            <person name="Patyshakuliyeva A."/>
            <person name="Rokas A."/>
            <person name="Ruiz-Duenas F.J."/>
            <person name="Sabat G."/>
            <person name="Salamov A."/>
            <person name="Samejima M."/>
            <person name="Schmutz J."/>
            <person name="Slot J.C."/>
            <person name="St John F."/>
            <person name="Stenlid J."/>
            <person name="Sun H."/>
            <person name="Sun S."/>
            <person name="Syed K."/>
            <person name="Tsang A."/>
            <person name="Wiebenga A."/>
            <person name="Young D."/>
            <person name="Pisabarro A."/>
            <person name="Eastwood D.C."/>
            <person name="Martin F."/>
            <person name="Cullen D."/>
            <person name="Grigoriev I.V."/>
            <person name="Hibbett D.S."/>
        </authorList>
    </citation>
    <scope>NUCLEOTIDE SEQUENCE [LARGE SCALE GENOMIC DNA]</scope>
    <source>
        <strain evidence="1 2">MD-104</strain>
    </source>
</reference>
<sequence length="122" mass="14144">MPNPFAQKFKPIAIPELMLLPIEPRPWKEYKFGSGDRWTMQRLSDVIAKIPANFLSDAEIDLLVHVVVSQQAAFVWTDDERGTFSPRYFPDYEMPVIKHIPWAQPPIRIPKAIEEKVKSVIK</sequence>
<dbReference type="OMA" id="FPAYEIP"/>
<dbReference type="OrthoDB" id="5599163at2759"/>
<evidence type="ECO:0000313" key="2">
    <source>
        <dbReference type="Proteomes" id="UP000218811"/>
    </source>
</evidence>